<protein>
    <recommendedName>
        <fullName evidence="4">STAS/SEC14 domain-containing protein</fullName>
    </recommendedName>
</protein>
<keyword evidence="3" id="KW-1185">Reference proteome</keyword>
<dbReference type="OrthoDB" id="9969807at2"/>
<keyword evidence="1" id="KW-0472">Membrane</keyword>
<accession>A0A3L7A7A1</accession>
<keyword evidence="1" id="KW-0812">Transmembrane</keyword>
<evidence type="ECO:0000313" key="3">
    <source>
        <dbReference type="Proteomes" id="UP000272503"/>
    </source>
</evidence>
<dbReference type="RefSeq" id="WP_121648695.1">
    <property type="nucleotide sequence ID" value="NZ_RCUX01000006.1"/>
</dbReference>
<dbReference type="AlphaFoldDB" id="A0A3L7A7A1"/>
<organism evidence="2 3">
    <name type="scientific">Mycetocola tolaasinivorans</name>
    <dbReference type="NCBI Taxonomy" id="76635"/>
    <lineage>
        <taxon>Bacteria</taxon>
        <taxon>Bacillati</taxon>
        <taxon>Actinomycetota</taxon>
        <taxon>Actinomycetes</taxon>
        <taxon>Micrococcales</taxon>
        <taxon>Microbacteriaceae</taxon>
        <taxon>Mycetocola</taxon>
    </lineage>
</organism>
<feature type="transmembrane region" description="Helical" evidence="1">
    <location>
        <begin position="36"/>
        <end position="59"/>
    </location>
</feature>
<reference evidence="2 3" key="1">
    <citation type="submission" date="2018-10" db="EMBL/GenBank/DDBJ databases">
        <authorList>
            <person name="Li J."/>
        </authorList>
    </citation>
    <scope>NUCLEOTIDE SEQUENCE [LARGE SCALE GENOMIC DNA]</scope>
    <source>
        <strain evidence="2 3">IF 016277</strain>
    </source>
</reference>
<evidence type="ECO:0008006" key="4">
    <source>
        <dbReference type="Google" id="ProtNLM"/>
    </source>
</evidence>
<sequence length="109" mass="12293">MTINITLPSMNGNRVSGESLAREALRDEPRTDEAVIYARAAALATWTFVDGLVSVLVAAGVTKIRMFGAGEKLVELMEWQAENSESPFIFSREYATPERFRDWLPRSRR</sequence>
<comment type="caution">
    <text evidence="2">The sequence shown here is derived from an EMBL/GenBank/DDBJ whole genome shotgun (WGS) entry which is preliminary data.</text>
</comment>
<evidence type="ECO:0000313" key="2">
    <source>
        <dbReference type="EMBL" id="RLP75720.1"/>
    </source>
</evidence>
<dbReference type="EMBL" id="RCUX01000006">
    <property type="protein sequence ID" value="RLP75720.1"/>
    <property type="molecule type" value="Genomic_DNA"/>
</dbReference>
<evidence type="ECO:0000256" key="1">
    <source>
        <dbReference type="SAM" id="Phobius"/>
    </source>
</evidence>
<keyword evidence="1" id="KW-1133">Transmembrane helix</keyword>
<dbReference type="Proteomes" id="UP000272503">
    <property type="component" value="Unassembled WGS sequence"/>
</dbReference>
<proteinExistence type="predicted"/>
<gene>
    <name evidence="2" type="ORF">D9V32_09660</name>
</gene>
<name>A0A3L7A7A1_9MICO</name>